<dbReference type="STRING" id="5874.Q4U8J8"/>
<evidence type="ECO:0000313" key="3">
    <source>
        <dbReference type="Proteomes" id="UP000001950"/>
    </source>
</evidence>
<dbReference type="PANTHER" id="PTHR11215:SF1">
    <property type="entry name" value="MYG1 EXONUCLEASE"/>
    <property type="match status" value="1"/>
</dbReference>
<sequence length="344" mass="40511">MKKIGTHNGFFHSDEALAVYMLKLLPEYRDAEVVRTRDPEVLETCDVVVDVGAVYGNYLCITDFQTQRDIGKVEALKNFRYDHHQRDFKDFFDEEHEVTKLSSAGLVYKHFSKRLFKEVYKVADEETVEYLYKSIYDKFIEGMDAIDNGVPMCDGELKYKTNTDLSCRVSRLNPSWIDSDVADVDERFMKAVELTGQEFEYFVNNALNVILPAKALLHKALDQRFQTHRSGKVIEVRKSCPFSEFLYKHEEENNVPDEDRVLFYLTFDDASKQWRSTCIREKGSQFKSRLPFPEHLRGISYITKMRSRTQRPGPGEGIWNTRFNLYSRNRVHMWREDESIFKFK</sequence>
<dbReference type="eggNOG" id="KOG2948">
    <property type="taxonomic scope" value="Eukaryota"/>
</dbReference>
<dbReference type="InterPro" id="IPR003226">
    <property type="entry name" value="MYG1_exonuclease"/>
</dbReference>
<proteinExistence type="inferred from homology"/>
<dbReference type="VEuPathDB" id="PiroplasmaDB:TA11240"/>
<evidence type="ECO:0000313" key="2">
    <source>
        <dbReference type="EMBL" id="CAI76855.1"/>
    </source>
</evidence>
<dbReference type="RefSeq" id="XP_953480.1">
    <property type="nucleotide sequence ID" value="XM_948387.1"/>
</dbReference>
<dbReference type="GeneID" id="3862904"/>
<protein>
    <submittedName>
        <fullName evidence="2">Uncharacterized protein</fullName>
    </submittedName>
</protein>
<keyword evidence="3" id="KW-1185">Reference proteome</keyword>
<name>Q4U8J8_THEAN</name>
<dbReference type="FunCoup" id="Q4U8J8">
    <property type="interactions" value="570"/>
</dbReference>
<dbReference type="InParanoid" id="Q4U8J8"/>
<dbReference type="KEGG" id="tan:TA11240"/>
<organism evidence="2 3">
    <name type="scientific">Theileria annulata</name>
    <dbReference type="NCBI Taxonomy" id="5874"/>
    <lineage>
        <taxon>Eukaryota</taxon>
        <taxon>Sar</taxon>
        <taxon>Alveolata</taxon>
        <taxon>Apicomplexa</taxon>
        <taxon>Aconoidasida</taxon>
        <taxon>Piroplasmida</taxon>
        <taxon>Theileriidae</taxon>
        <taxon>Theileria</taxon>
    </lineage>
</organism>
<dbReference type="GO" id="GO:0005634">
    <property type="term" value="C:nucleus"/>
    <property type="evidence" value="ECO:0007669"/>
    <property type="project" value="TreeGrafter"/>
</dbReference>
<accession>Q4U8J8</accession>
<gene>
    <name evidence="2" type="ORF">TA11240</name>
</gene>
<dbReference type="GO" id="GO:0005737">
    <property type="term" value="C:cytoplasm"/>
    <property type="evidence" value="ECO:0007669"/>
    <property type="project" value="TreeGrafter"/>
</dbReference>
<dbReference type="Pfam" id="PF03690">
    <property type="entry name" value="MYG1_exonuc"/>
    <property type="match status" value="2"/>
</dbReference>
<dbReference type="OMA" id="FHCDEVV"/>
<dbReference type="EMBL" id="CR940353">
    <property type="protein sequence ID" value="CAI76855.1"/>
    <property type="molecule type" value="Genomic_DNA"/>
</dbReference>
<dbReference type="Proteomes" id="UP000001950">
    <property type="component" value="Chromosome 4"/>
</dbReference>
<dbReference type="OrthoDB" id="10265310at2759"/>
<reference evidence="2 3" key="1">
    <citation type="journal article" date="2005" name="Science">
        <title>Genome of the host-cell transforming parasite Theileria annulata compared with T. parva.</title>
        <authorList>
            <person name="Pain A."/>
            <person name="Renauld H."/>
            <person name="Berriman M."/>
            <person name="Murphy L."/>
            <person name="Yeats C.A."/>
            <person name="Weir W."/>
            <person name="Kerhornou A."/>
            <person name="Aslett M."/>
            <person name="Bishop R."/>
            <person name="Bouchier C."/>
            <person name="Cochet M."/>
            <person name="Coulson R.M.R."/>
            <person name="Cronin A."/>
            <person name="de Villiers E.P."/>
            <person name="Fraser A."/>
            <person name="Fosker N."/>
            <person name="Gardner M."/>
            <person name="Goble A."/>
            <person name="Griffiths-Jones S."/>
            <person name="Harris D.E."/>
            <person name="Katzer F."/>
            <person name="Larke N."/>
            <person name="Lord A."/>
            <person name="Maser P."/>
            <person name="McKellar S."/>
            <person name="Mooney P."/>
            <person name="Morton F."/>
            <person name="Nene V."/>
            <person name="O'Neil S."/>
            <person name="Price C."/>
            <person name="Quail M.A."/>
            <person name="Rabbinowitsch E."/>
            <person name="Rawlings N.D."/>
            <person name="Rutter S."/>
            <person name="Saunders D."/>
            <person name="Seeger K."/>
            <person name="Shah T."/>
            <person name="Squares R."/>
            <person name="Squares S."/>
            <person name="Tivey A."/>
            <person name="Walker A.R."/>
            <person name="Woodward J."/>
            <person name="Dobbelaere D.A.E."/>
            <person name="Langsley G."/>
            <person name="Rajandream M.A."/>
            <person name="McKeever D."/>
            <person name="Shiels B."/>
            <person name="Tait A."/>
            <person name="Barrell B.G."/>
            <person name="Hall N."/>
        </authorList>
    </citation>
    <scope>NUCLEOTIDE SEQUENCE [LARGE SCALE GENOMIC DNA]</scope>
    <source>
        <strain evidence="3">Ankara</strain>
    </source>
</reference>
<dbReference type="PANTHER" id="PTHR11215">
    <property type="entry name" value="METAL DEPENDENT HYDROLASE - RELATED"/>
    <property type="match status" value="1"/>
</dbReference>
<dbReference type="AlphaFoldDB" id="Q4U8J8"/>
<evidence type="ECO:0000256" key="1">
    <source>
        <dbReference type="ARBA" id="ARBA00010105"/>
    </source>
</evidence>
<comment type="similarity">
    <text evidence="1">Belongs to the MYG1 family.</text>
</comment>